<evidence type="ECO:0000313" key="4">
    <source>
        <dbReference type="Proteomes" id="UP000185984"/>
    </source>
</evidence>
<proteinExistence type="predicted"/>
<name>A0A1U7HGD6_9CHRO</name>
<feature type="domain" description="SLH" evidence="2">
    <location>
        <begin position="129"/>
        <end position="187"/>
    </location>
</feature>
<feature type="signal peptide" evidence="1">
    <location>
        <begin position="1"/>
        <end position="25"/>
    </location>
</feature>
<dbReference type="InterPro" id="IPR001119">
    <property type="entry name" value="SLH_dom"/>
</dbReference>
<keyword evidence="1" id="KW-0732">Signal</keyword>
<dbReference type="PROSITE" id="PS51272">
    <property type="entry name" value="SLH"/>
    <property type="match status" value="3"/>
</dbReference>
<keyword evidence="4" id="KW-1185">Reference proteome</keyword>
<dbReference type="OrthoDB" id="557970at2"/>
<dbReference type="PANTHER" id="PTHR43308">
    <property type="entry name" value="OUTER MEMBRANE PROTEIN ALPHA-RELATED"/>
    <property type="match status" value="1"/>
</dbReference>
<protein>
    <submittedName>
        <fullName evidence="3">S-layer protein</fullName>
    </submittedName>
</protein>
<reference evidence="3 4" key="1">
    <citation type="submission" date="2016-11" db="EMBL/GenBank/DDBJ databases">
        <title>Draft Genome Sequences of Nine Cyanobacterial Strains from Diverse Habitats.</title>
        <authorList>
            <person name="Zhu T."/>
            <person name="Hou S."/>
            <person name="Lu X."/>
            <person name="Hess W.R."/>
        </authorList>
    </citation>
    <scope>NUCLEOTIDE SEQUENCE [LARGE SCALE GENOMIC DNA]</scope>
    <source>
        <strain evidence="3 4">5.2 s.c.1</strain>
    </source>
</reference>
<feature type="domain" description="SLH" evidence="2">
    <location>
        <begin position="65"/>
        <end position="128"/>
    </location>
</feature>
<dbReference type="STRING" id="247279.NIES1031_19480"/>
<dbReference type="InterPro" id="IPR051465">
    <property type="entry name" value="Cell_Envelope_Struct_Comp"/>
</dbReference>
<dbReference type="AlphaFoldDB" id="A0A1U7HGD6"/>
<gene>
    <name evidence="3" type="ORF">NIES1031_19480</name>
</gene>
<organism evidence="3 4">
    <name type="scientific">Chroogloeocystis siderophila 5.2 s.c.1</name>
    <dbReference type="NCBI Taxonomy" id="247279"/>
    <lineage>
        <taxon>Bacteria</taxon>
        <taxon>Bacillati</taxon>
        <taxon>Cyanobacteriota</taxon>
        <taxon>Cyanophyceae</taxon>
        <taxon>Oscillatoriophycideae</taxon>
        <taxon>Chroococcales</taxon>
        <taxon>Chroococcaceae</taxon>
        <taxon>Chroogloeocystis</taxon>
    </lineage>
</organism>
<dbReference type="RefSeq" id="WP_073551134.1">
    <property type="nucleotide sequence ID" value="NZ_CAWMVK010000011.1"/>
</dbReference>
<evidence type="ECO:0000313" key="3">
    <source>
        <dbReference type="EMBL" id="OKH22640.1"/>
    </source>
</evidence>
<feature type="domain" description="SLH" evidence="2">
    <location>
        <begin position="188"/>
        <end position="252"/>
    </location>
</feature>
<evidence type="ECO:0000259" key="2">
    <source>
        <dbReference type="PROSITE" id="PS51272"/>
    </source>
</evidence>
<dbReference type="PANTHER" id="PTHR43308:SF5">
    <property type="entry name" value="S-LAYER PROTEIN _ PEPTIDOGLYCAN ENDO-BETA-N-ACETYLGLUCOSAMINIDASE"/>
    <property type="match status" value="1"/>
</dbReference>
<comment type="caution">
    <text evidence="3">The sequence shown here is derived from an EMBL/GenBank/DDBJ whole genome shotgun (WGS) entry which is preliminary data.</text>
</comment>
<evidence type="ECO:0000256" key="1">
    <source>
        <dbReference type="SAM" id="SignalP"/>
    </source>
</evidence>
<accession>A0A1U7HGD6</accession>
<dbReference type="EMBL" id="MRCC01000019">
    <property type="protein sequence ID" value="OKH22640.1"/>
    <property type="molecule type" value="Genomic_DNA"/>
</dbReference>
<dbReference type="Pfam" id="PF00395">
    <property type="entry name" value="SLH"/>
    <property type="match status" value="3"/>
</dbReference>
<sequence>MLILKPAIYILAALAISNLGQVAYASPANLNSQDNATLFKANAAHLLQQQAAQNNSTNVDSYKVAQATTFPDIQNNWAQSFIEALAARNVISGFPDGTFRPNAPVTRAQFAAMISKAFPLTQQREGITFNDVPSFYWASDAIQAAYQSGFLAGYPNNIFLPEQNIPRAQVLVSLASGLNLNASNVAILDNFQDAADIPDFARKAIAAATENRIVVNYPNLATLSPNQIATRADVAAFIYQALVRNGTVPPLEPTDVANQYIVGYETVATAPEPTPTSPPEQEVAQLREQFRIEPPTIVDTIRPTVPGGGSSVGSPTAFGADWGDAFLGASFQARARNTSRSDGGVSFGFGLGDADRAVGLEVAVSVVDLIGDTFEDGGVSLKLHRVLPNNFGVAVGVENATTWGSTDGGSSVYGVVSKIIPLRDDPADPLSKLTLSLGLGGGRFRSESDVEAGNESVNVFGSIGIQALERVSLIADWTGQDLNLGASIVPFNFPLIITPAIADVTGNAGDGARFILGVGYAISF</sequence>
<feature type="chain" id="PRO_5011984619" evidence="1">
    <location>
        <begin position="26"/>
        <end position="524"/>
    </location>
</feature>
<dbReference type="Proteomes" id="UP000185984">
    <property type="component" value="Unassembled WGS sequence"/>
</dbReference>